<feature type="domain" description="RING-type" evidence="2">
    <location>
        <begin position="258"/>
        <end position="293"/>
    </location>
</feature>
<evidence type="ECO:0000313" key="3">
    <source>
        <dbReference type="EMBL" id="AIE47792.1"/>
    </source>
</evidence>
<name>A0A068LKI0_9ABAC</name>
<dbReference type="PROSITE" id="PS50143">
    <property type="entry name" value="BIR_REPEAT_2"/>
    <property type="match status" value="1"/>
</dbReference>
<dbReference type="Pfam" id="PF00653">
    <property type="entry name" value="BIR"/>
    <property type="match status" value="1"/>
</dbReference>
<dbReference type="EMBL" id="KM009991">
    <property type="protein sequence ID" value="AIE47792.1"/>
    <property type="molecule type" value="Genomic_DNA"/>
</dbReference>
<dbReference type="SUPFAM" id="SSF57924">
    <property type="entry name" value="Inhibitor of apoptosis (IAP) repeat"/>
    <property type="match status" value="2"/>
</dbReference>
<dbReference type="Pfam" id="PF13920">
    <property type="entry name" value="zf-C3HC4_3"/>
    <property type="match status" value="1"/>
</dbReference>
<keyword evidence="1" id="KW-0863">Zinc-finger</keyword>
<dbReference type="GO" id="GO:0008270">
    <property type="term" value="F:zinc ion binding"/>
    <property type="evidence" value="ECO:0007669"/>
    <property type="project" value="UniProtKB-KW"/>
</dbReference>
<dbReference type="OrthoDB" id="9255at10239"/>
<dbReference type="PANTHER" id="PTHR10044">
    <property type="entry name" value="INHIBITOR OF APOPTOSIS"/>
    <property type="match status" value="1"/>
</dbReference>
<dbReference type="SMART" id="SM00238">
    <property type="entry name" value="BIR"/>
    <property type="match status" value="1"/>
</dbReference>
<accession>A0A068LKI0</accession>
<gene>
    <name evidence="3" type="ORF">pesp063</name>
</gene>
<dbReference type="Gene3D" id="1.10.1170.10">
    <property type="entry name" value="Inhibitor Of Apoptosis Protein (2mihbC-IAP-1), Chain A"/>
    <property type="match status" value="1"/>
</dbReference>
<keyword evidence="1" id="KW-0479">Metal-binding</keyword>
<dbReference type="InterPro" id="IPR013083">
    <property type="entry name" value="Znf_RING/FYVE/PHD"/>
</dbReference>
<dbReference type="InterPro" id="IPR001370">
    <property type="entry name" value="BIR_rpt"/>
</dbReference>
<keyword evidence="1" id="KW-0862">Zinc</keyword>
<proteinExistence type="predicted"/>
<dbReference type="PANTHER" id="PTHR10044:SF139">
    <property type="entry name" value="DEATH-ASSOCIATED INHIBITOR OF APOPTOSIS 2"/>
    <property type="match status" value="1"/>
</dbReference>
<evidence type="ECO:0000259" key="2">
    <source>
        <dbReference type="PROSITE" id="PS50089"/>
    </source>
</evidence>
<evidence type="ECO:0000313" key="4">
    <source>
        <dbReference type="Proteomes" id="UP000203240"/>
    </source>
</evidence>
<protein>
    <submittedName>
        <fullName evidence="3">Iap-2</fullName>
    </submittedName>
</protein>
<dbReference type="InterPro" id="IPR001841">
    <property type="entry name" value="Znf_RING"/>
</dbReference>
<dbReference type="Proteomes" id="UP000203240">
    <property type="component" value="Segment"/>
</dbReference>
<keyword evidence="4" id="KW-1185">Reference proteome</keyword>
<organism evidence="3 4">
    <name type="scientific">Peridroma alphabaculovirus</name>
    <dbReference type="NCBI Taxonomy" id="1346829"/>
    <lineage>
        <taxon>Viruses</taxon>
        <taxon>Viruses incertae sedis</taxon>
        <taxon>Naldaviricetes</taxon>
        <taxon>Lefavirales</taxon>
        <taxon>Baculoviridae</taxon>
        <taxon>Alphabaculovirus</taxon>
    </lineage>
</organism>
<dbReference type="GO" id="GO:0051726">
    <property type="term" value="P:regulation of cell cycle"/>
    <property type="evidence" value="ECO:0007669"/>
    <property type="project" value="TreeGrafter"/>
</dbReference>
<reference evidence="3 4" key="1">
    <citation type="journal article" date="2015" name="Genome Announc.">
        <title>A Distinct Group II Alphabaculovirus Isolated from a Peridroma Species.</title>
        <authorList>
            <person name="Rohrmann G.F."/>
            <person name="Erlandson M.A."/>
            <person name="Theilmann D.A."/>
        </authorList>
    </citation>
    <scope>NUCLEOTIDE SEQUENCE [LARGE SCALE GENOMIC DNA]</scope>
    <source>
        <strain evidence="3">GR_167</strain>
    </source>
</reference>
<dbReference type="PROSITE" id="PS50089">
    <property type="entry name" value="ZF_RING_2"/>
    <property type="match status" value="1"/>
</dbReference>
<dbReference type="InterPro" id="IPR050784">
    <property type="entry name" value="IAP"/>
</dbReference>
<dbReference type="GeneID" id="20003975"/>
<evidence type="ECO:0000256" key="1">
    <source>
        <dbReference type="PROSITE-ProRule" id="PRU00175"/>
    </source>
</evidence>
<dbReference type="Gene3D" id="3.30.40.10">
    <property type="entry name" value="Zinc/RING finger domain, C3HC4 (zinc finger)"/>
    <property type="match status" value="1"/>
</dbReference>
<sequence length="305" mass="34961">MQALGNLRANKKQRSNACWAPFRMNAHRVMYAALAPPLHYRDFALRLATLEDVFLSDDYKRNLAASGIYHDGADGYKCAYCSLYLRKLNAHDLKYHTFSVCPMATQRLLDNVTLRKESFRKFKAARLRYRNDAEALAKNGFYYYGTKLEIRCAFCHVVIVKLGKNDNAQAIHRKYTPECVFNEPSAPAQDDYYLSPSTPSSSSYSHATERIYPELPAVADVTAAEYKWKVVTDNEWAPSAPPVDDPVAADSASDDIMCKICFERERRICFLPCRHVSTCEECARRCKVCCICRERVKQRLEIFLQ</sequence>
<dbReference type="RefSeq" id="YP_009049889.1">
    <property type="nucleotide sequence ID" value="NC_024625.1"/>
</dbReference>
<dbReference type="CDD" id="cd00022">
    <property type="entry name" value="BIR"/>
    <property type="match status" value="1"/>
</dbReference>